<dbReference type="PRINTS" id="PR01021">
    <property type="entry name" value="OMPADOMAIN"/>
</dbReference>
<keyword evidence="5" id="KW-0732">Signal</keyword>
<dbReference type="Gene3D" id="3.30.1330.60">
    <property type="entry name" value="OmpA-like domain"/>
    <property type="match status" value="1"/>
</dbReference>
<evidence type="ECO:0000256" key="2">
    <source>
        <dbReference type="ARBA" id="ARBA00023136"/>
    </source>
</evidence>
<keyword evidence="2 4" id="KW-0472">Membrane</keyword>
<protein>
    <submittedName>
        <fullName evidence="7">Outer membrane protein/peptidoglycan-associated (Lipo)protein</fullName>
    </submittedName>
</protein>
<accession>I5B2M4</accession>
<evidence type="ECO:0000256" key="3">
    <source>
        <dbReference type="ARBA" id="ARBA00023237"/>
    </source>
</evidence>
<dbReference type="PROSITE" id="PS51257">
    <property type="entry name" value="PROKAR_LIPOPROTEIN"/>
    <property type="match status" value="1"/>
</dbReference>
<dbReference type="eggNOG" id="COG2885">
    <property type="taxonomic scope" value="Bacteria"/>
</dbReference>
<dbReference type="InterPro" id="IPR006690">
    <property type="entry name" value="OMPA-like_CS"/>
</dbReference>
<evidence type="ECO:0000256" key="1">
    <source>
        <dbReference type="ARBA" id="ARBA00004442"/>
    </source>
</evidence>
<dbReference type="PANTHER" id="PTHR30329">
    <property type="entry name" value="STATOR ELEMENT OF FLAGELLAR MOTOR COMPLEX"/>
    <property type="match status" value="1"/>
</dbReference>
<dbReference type="STRING" id="879212.DespoDRAFT_01822"/>
<dbReference type="OrthoDB" id="9805566at2"/>
<dbReference type="SUPFAM" id="SSF103088">
    <property type="entry name" value="OmpA-like"/>
    <property type="match status" value="1"/>
</dbReference>
<dbReference type="AlphaFoldDB" id="I5B2M4"/>
<keyword evidence="3" id="KW-0998">Cell outer membrane</keyword>
<evidence type="ECO:0000313" key="7">
    <source>
        <dbReference type="EMBL" id="EIM63737.1"/>
    </source>
</evidence>
<organism evidence="7 8">
    <name type="scientific">Desulfobacter postgatei 2ac9</name>
    <dbReference type="NCBI Taxonomy" id="879212"/>
    <lineage>
        <taxon>Bacteria</taxon>
        <taxon>Pseudomonadati</taxon>
        <taxon>Thermodesulfobacteriota</taxon>
        <taxon>Desulfobacteria</taxon>
        <taxon>Desulfobacterales</taxon>
        <taxon>Desulfobacteraceae</taxon>
        <taxon>Desulfobacter</taxon>
    </lineage>
</organism>
<dbReference type="HOGENOM" id="CLU_016890_6_0_7"/>
<comment type="subcellular location">
    <subcellularLocation>
        <location evidence="1">Cell outer membrane</location>
    </subcellularLocation>
</comment>
<dbReference type="InterPro" id="IPR050330">
    <property type="entry name" value="Bact_OuterMem_StrucFunc"/>
</dbReference>
<dbReference type="CDD" id="cd07185">
    <property type="entry name" value="OmpA_C-like"/>
    <property type="match status" value="1"/>
</dbReference>
<dbReference type="InterPro" id="IPR006665">
    <property type="entry name" value="OmpA-like"/>
</dbReference>
<dbReference type="InterPro" id="IPR036737">
    <property type="entry name" value="OmpA-like_sf"/>
</dbReference>
<sequence length="217" mass="23259">MKKLIVTGVVIVLSAALFSCATMQTNQERGTAVGAGTGAAVGAILGQVIGRDTQSTLIGAGIGAAIGGLTGNQVGKYMDLQEQELRHAVGASESASIEREQDILRATFKEEAYFDYDSTRLKPGAYSELTRIADILIKYPHSRIEVAGHTDTKGSEEYNQRLSERRAQVVANQLIDNGVSAQRIMAVGYGESRPISSNDAMNRRVEIIIKPVVEGSF</sequence>
<feature type="chain" id="PRO_5003699555" evidence="5">
    <location>
        <begin position="22"/>
        <end position="217"/>
    </location>
</feature>
<dbReference type="Proteomes" id="UP000005778">
    <property type="component" value="Chromosome"/>
</dbReference>
<dbReference type="EMBL" id="CM001488">
    <property type="protein sequence ID" value="EIM63737.1"/>
    <property type="molecule type" value="Genomic_DNA"/>
</dbReference>
<evidence type="ECO:0000256" key="4">
    <source>
        <dbReference type="PROSITE-ProRule" id="PRU00473"/>
    </source>
</evidence>
<reference evidence="7 8" key="1">
    <citation type="submission" date="2011-09" db="EMBL/GenBank/DDBJ databases">
        <authorList>
            <consortium name="US DOE Joint Genome Institute (JGI-PGF)"/>
            <person name="Lucas S."/>
            <person name="Han J."/>
            <person name="Lapidus A."/>
            <person name="Cheng J.-F."/>
            <person name="Goodwin L."/>
            <person name="Pitluck S."/>
            <person name="Peters L."/>
            <person name="Land M.L."/>
            <person name="Hauser L."/>
            <person name="Orellana R."/>
            <person name="Lovley D."/>
            <person name="Woyke T.J."/>
        </authorList>
    </citation>
    <scope>NUCLEOTIDE SEQUENCE [LARGE SCALE GENOMIC DNA]</scope>
    <source>
        <strain evidence="7 8">2ac9</strain>
    </source>
</reference>
<keyword evidence="8" id="KW-1185">Reference proteome</keyword>
<name>I5B2M4_9BACT</name>
<evidence type="ECO:0000313" key="8">
    <source>
        <dbReference type="Proteomes" id="UP000005778"/>
    </source>
</evidence>
<dbReference type="Pfam" id="PF00691">
    <property type="entry name" value="OmpA"/>
    <property type="match status" value="1"/>
</dbReference>
<proteinExistence type="predicted"/>
<dbReference type="RefSeq" id="WP_004072978.1">
    <property type="nucleotide sequence ID" value="NZ_CM001488.1"/>
</dbReference>
<reference evidence="7 8" key="2">
    <citation type="submission" date="2012-02" db="EMBL/GenBank/DDBJ databases">
        <title>Improved High-Quality Draft sequence of Desulfobacter postgatei 2ac9.</title>
        <authorList>
            <consortium name="US DOE Joint Genome Institute"/>
            <person name="Lucas S."/>
            <person name="Han J."/>
            <person name="Lapidus A."/>
            <person name="Cheng J.-F."/>
            <person name="Goodwin L."/>
            <person name="Pitluck S."/>
            <person name="Peters L."/>
            <person name="Ovchinnikova G."/>
            <person name="Held B."/>
            <person name="Detter J.C."/>
            <person name="Han C."/>
            <person name="Tapia R."/>
            <person name="Land M."/>
            <person name="Hauser L."/>
            <person name="Kyrpides N."/>
            <person name="Ivanova N."/>
            <person name="Pagani I."/>
            <person name="Orellana R."/>
            <person name="Lovley D."/>
            <person name="Woyke T."/>
        </authorList>
    </citation>
    <scope>NUCLEOTIDE SEQUENCE [LARGE SCALE GENOMIC DNA]</scope>
    <source>
        <strain evidence="7 8">2ac9</strain>
    </source>
</reference>
<dbReference type="GO" id="GO:0009279">
    <property type="term" value="C:cell outer membrane"/>
    <property type="evidence" value="ECO:0007669"/>
    <property type="project" value="UniProtKB-SubCell"/>
</dbReference>
<evidence type="ECO:0000259" key="6">
    <source>
        <dbReference type="PROSITE" id="PS51123"/>
    </source>
</evidence>
<feature type="signal peptide" evidence="5">
    <location>
        <begin position="1"/>
        <end position="21"/>
    </location>
</feature>
<dbReference type="PANTHER" id="PTHR30329:SF21">
    <property type="entry name" value="LIPOPROTEIN YIAD-RELATED"/>
    <property type="match status" value="1"/>
</dbReference>
<dbReference type="InterPro" id="IPR027367">
    <property type="entry name" value="Gly-zipper_YMGG"/>
</dbReference>
<dbReference type="Pfam" id="PF13441">
    <property type="entry name" value="Gly-zipper_YMGG"/>
    <property type="match status" value="1"/>
</dbReference>
<evidence type="ECO:0000256" key="5">
    <source>
        <dbReference type="SAM" id="SignalP"/>
    </source>
</evidence>
<gene>
    <name evidence="7" type="ORF">DespoDRAFT_01822</name>
</gene>
<feature type="domain" description="OmpA-like" evidence="6">
    <location>
        <begin position="101"/>
        <end position="213"/>
    </location>
</feature>
<dbReference type="PROSITE" id="PS51123">
    <property type="entry name" value="OMPA_2"/>
    <property type="match status" value="1"/>
</dbReference>
<dbReference type="PROSITE" id="PS01068">
    <property type="entry name" value="OMPA_1"/>
    <property type="match status" value="1"/>
</dbReference>
<dbReference type="InterPro" id="IPR006664">
    <property type="entry name" value="OMP_bac"/>
</dbReference>